<dbReference type="InterPro" id="IPR051396">
    <property type="entry name" value="Bact_Antivir_Def_Nuclease"/>
</dbReference>
<evidence type="ECO:0000259" key="1">
    <source>
        <dbReference type="SMART" id="SM00382"/>
    </source>
</evidence>
<dbReference type="GO" id="GO:0005524">
    <property type="term" value="F:ATP binding"/>
    <property type="evidence" value="ECO:0007669"/>
    <property type="project" value="InterPro"/>
</dbReference>
<dbReference type="SUPFAM" id="SSF52540">
    <property type="entry name" value="P-loop containing nucleoside triphosphate hydrolases"/>
    <property type="match status" value="1"/>
</dbReference>
<organism evidence="2 3">
    <name type="scientific">Treponema peruense</name>
    <dbReference type="NCBI Taxonomy" id="2787628"/>
    <lineage>
        <taxon>Bacteria</taxon>
        <taxon>Pseudomonadati</taxon>
        <taxon>Spirochaetota</taxon>
        <taxon>Spirochaetia</taxon>
        <taxon>Spirochaetales</taxon>
        <taxon>Treponemataceae</taxon>
        <taxon>Treponema</taxon>
    </lineage>
</organism>
<reference evidence="2 3" key="1">
    <citation type="submission" date="2020-11" db="EMBL/GenBank/DDBJ databases">
        <title>Treponema Peruensis nv. sp., first commensal Treponema isolated from human feces.</title>
        <authorList>
            <person name="Belkhou C."/>
            <person name="Raes J."/>
        </authorList>
    </citation>
    <scope>NUCLEOTIDE SEQUENCE [LARGE SCALE GENOMIC DNA]</scope>
    <source>
        <strain evidence="2 3">RCC2812</strain>
    </source>
</reference>
<gene>
    <name evidence="2" type="ORF">IWA51_10635</name>
</gene>
<dbReference type="SMART" id="SM00382">
    <property type="entry name" value="AAA"/>
    <property type="match status" value="1"/>
</dbReference>
<dbReference type="InterPro" id="IPR003593">
    <property type="entry name" value="AAA+_ATPase"/>
</dbReference>
<dbReference type="InterPro" id="IPR027417">
    <property type="entry name" value="P-loop_NTPase"/>
</dbReference>
<dbReference type="Pfam" id="PF13304">
    <property type="entry name" value="AAA_21"/>
    <property type="match status" value="1"/>
</dbReference>
<dbReference type="PANTHER" id="PTHR43581:SF2">
    <property type="entry name" value="EXCINUCLEASE ATPASE SUBUNIT"/>
    <property type="match status" value="1"/>
</dbReference>
<dbReference type="KEGG" id="tper:IWA51_10635"/>
<accession>A0A7T3V4W1</accession>
<proteinExistence type="predicted"/>
<dbReference type="InterPro" id="IPR003959">
    <property type="entry name" value="ATPase_AAA_core"/>
</dbReference>
<dbReference type="GO" id="GO:0016887">
    <property type="term" value="F:ATP hydrolysis activity"/>
    <property type="evidence" value="ECO:0007669"/>
    <property type="project" value="InterPro"/>
</dbReference>
<dbReference type="PANTHER" id="PTHR43581">
    <property type="entry name" value="ATP/GTP PHOSPHATASE"/>
    <property type="match status" value="1"/>
</dbReference>
<dbReference type="Gene3D" id="3.40.50.300">
    <property type="entry name" value="P-loop containing nucleotide triphosphate hydrolases"/>
    <property type="match status" value="1"/>
</dbReference>
<evidence type="ECO:0000313" key="2">
    <source>
        <dbReference type="EMBL" id="QQA00701.1"/>
    </source>
</evidence>
<sequence>MKQIGVVAKIPFLWGRKVFKKSHWSRVNLIVGPNGSGKSILAQKIASQFADSGQKVTFLDSERTDDTILGELWADKKIREKIEEVLSNMFGKSIRFEKDSNIPIVVNKSAGIEYGLKEGECHGFKRILTLLLALYGSGDGCLFIDEPELHLHPQFQLFFMNEIRREATANPNRMFFLITHSPYFIDLKFPEDLIGVVVCHINKAPTHIESLSKDDAALFMRFLPRFNTYHKQFFFSDNQIFVEGYTDQQMFSALLSCLESKYRTAGTGITDVGGKDELGVFFKVCGLLGTNARIITDLDSLFCGKLKDAICSDARPAQWLSKQTEKQAPFYRKLFTERADHISLRRLITRLEAYLAKIGSAVSKLNPQADEELNLLRKKVNVFYSERENPELLDTYKTVVLQGIRRCEKKLSRVLPKKTARDIPAVINLSKLIFAAAEAARVYILPDGCIEHYYTQNKVNYMPVSAKDRLFHDERNHILSLDYNGLHAEYPVLTSILEKACAL</sequence>
<protein>
    <submittedName>
        <fullName evidence="2">AAA family ATPase</fullName>
    </submittedName>
</protein>
<dbReference type="Pfam" id="PF20469">
    <property type="entry name" value="OLD-like_TOPRIM"/>
    <property type="match status" value="1"/>
</dbReference>
<dbReference type="InterPro" id="IPR034139">
    <property type="entry name" value="TOPRIM_OLD"/>
</dbReference>
<name>A0A7T3V4W1_9SPIR</name>
<feature type="domain" description="AAA+ ATPase" evidence="1">
    <location>
        <begin position="24"/>
        <end position="206"/>
    </location>
</feature>
<dbReference type="EMBL" id="CP064936">
    <property type="protein sequence ID" value="QQA00701.1"/>
    <property type="molecule type" value="Genomic_DNA"/>
</dbReference>
<dbReference type="AlphaFoldDB" id="A0A7T3V4W1"/>
<evidence type="ECO:0000313" key="3">
    <source>
        <dbReference type="Proteomes" id="UP000595224"/>
    </source>
</evidence>
<dbReference type="RefSeq" id="WP_198442402.1">
    <property type="nucleotide sequence ID" value="NZ_CBCSHE010000008.1"/>
</dbReference>
<keyword evidence="3" id="KW-1185">Reference proteome</keyword>
<dbReference type="Proteomes" id="UP000595224">
    <property type="component" value="Chromosome"/>
</dbReference>